<protein>
    <submittedName>
        <fullName evidence="2">Uncharacterized protein</fullName>
    </submittedName>
</protein>
<keyword evidence="4" id="KW-1185">Reference proteome</keyword>
<gene>
    <name evidence="2" type="ORF">WMSIL1_LOCUS13364</name>
    <name evidence="3" type="ORF">WMSIL1_LOCUS13365</name>
    <name evidence="1" type="ORF">WMSIL1_LOCUS4400</name>
</gene>
<sequence>MWSKAAKLEHAISRRPRSAVRPEITRCRSSILRDSERIRREINRGVRSVAIFTSTSPHCPFYKHQCQDYKSYLDKGGYCQGLEYWTAILLPYQCHRAILLKCTVIQ</sequence>
<evidence type="ECO:0000313" key="1">
    <source>
        <dbReference type="EMBL" id="VUZ44114.1"/>
    </source>
</evidence>
<dbReference type="EMBL" id="CABIJS010000123">
    <property type="protein sequence ID" value="VUZ44114.1"/>
    <property type="molecule type" value="Genomic_DNA"/>
</dbReference>
<accession>A0A564Z7W0</accession>
<name>A0A564Z7W0_HYMDI</name>
<evidence type="ECO:0000313" key="3">
    <source>
        <dbReference type="EMBL" id="VUZ55551.1"/>
    </source>
</evidence>
<reference evidence="2 4" key="1">
    <citation type="submission" date="2019-07" db="EMBL/GenBank/DDBJ databases">
        <authorList>
            <person name="Jastrzebski P J."/>
            <person name="Paukszto L."/>
            <person name="Jastrzebski P J."/>
        </authorList>
    </citation>
    <scope>NUCLEOTIDE SEQUENCE [LARGE SCALE GENOMIC DNA]</scope>
    <source>
        <strain evidence="2 4">WMS-il1</strain>
    </source>
</reference>
<evidence type="ECO:0000313" key="2">
    <source>
        <dbReference type="EMBL" id="VUZ55550.1"/>
    </source>
</evidence>
<dbReference type="Proteomes" id="UP000321570">
    <property type="component" value="Unassembled WGS sequence"/>
</dbReference>
<evidence type="ECO:0000313" key="4">
    <source>
        <dbReference type="Proteomes" id="UP000321570"/>
    </source>
</evidence>
<organism evidence="2 4">
    <name type="scientific">Hymenolepis diminuta</name>
    <name type="common">Rat tapeworm</name>
    <dbReference type="NCBI Taxonomy" id="6216"/>
    <lineage>
        <taxon>Eukaryota</taxon>
        <taxon>Metazoa</taxon>
        <taxon>Spiralia</taxon>
        <taxon>Lophotrochozoa</taxon>
        <taxon>Platyhelminthes</taxon>
        <taxon>Cestoda</taxon>
        <taxon>Eucestoda</taxon>
        <taxon>Cyclophyllidea</taxon>
        <taxon>Hymenolepididae</taxon>
        <taxon>Hymenolepis</taxon>
    </lineage>
</organism>
<dbReference type="EMBL" id="CABIJS010000695">
    <property type="protein sequence ID" value="VUZ55551.1"/>
    <property type="molecule type" value="Genomic_DNA"/>
</dbReference>
<dbReference type="AlphaFoldDB" id="A0A564Z7W0"/>
<dbReference type="EMBL" id="CABIJS010000695">
    <property type="protein sequence ID" value="VUZ55550.1"/>
    <property type="molecule type" value="Genomic_DNA"/>
</dbReference>
<proteinExistence type="predicted"/>